<dbReference type="KEGG" id="prw:PsycPRwf_1304"/>
<proteinExistence type="predicted"/>
<reference evidence="1" key="1">
    <citation type="submission" date="2007-05" db="EMBL/GenBank/DDBJ databases">
        <title>Complete sequence of chromosome of Psychrobacter sp. PRwf-1.</title>
        <authorList>
            <consortium name="US DOE Joint Genome Institute"/>
            <person name="Copeland A."/>
            <person name="Lucas S."/>
            <person name="Lapidus A."/>
            <person name="Barry K."/>
            <person name="Detter J.C."/>
            <person name="Glavina del Rio T."/>
            <person name="Hammon N."/>
            <person name="Israni S."/>
            <person name="Dalin E."/>
            <person name="Tice H."/>
            <person name="Pitluck S."/>
            <person name="Chain P."/>
            <person name="Malfatti S."/>
            <person name="Shin M."/>
            <person name="Vergez L."/>
            <person name="Schmutz J."/>
            <person name="Larimer F."/>
            <person name="Land M."/>
            <person name="Hauser L."/>
            <person name="Kyrpides N."/>
            <person name="Kim E."/>
            <person name="Tiedje J."/>
            <person name="Richardson P."/>
        </authorList>
    </citation>
    <scope>NUCLEOTIDE SEQUENCE [LARGE SCALE GENOMIC DNA]</scope>
    <source>
        <strain evidence="1">PRwf-1</strain>
    </source>
</reference>
<gene>
    <name evidence="1" type="ordered locus">PsycPRwf_1304</name>
</gene>
<organism evidence="1">
    <name type="scientific">Psychrobacter sp. (strain PRwf-1)</name>
    <dbReference type="NCBI Taxonomy" id="349106"/>
    <lineage>
        <taxon>Bacteria</taxon>
        <taxon>Pseudomonadati</taxon>
        <taxon>Pseudomonadota</taxon>
        <taxon>Gammaproteobacteria</taxon>
        <taxon>Moraxellales</taxon>
        <taxon>Moraxellaceae</taxon>
        <taxon>Psychrobacter</taxon>
    </lineage>
</organism>
<protein>
    <recommendedName>
        <fullName evidence="2">HeH/LEM domain-containing protein</fullName>
    </recommendedName>
</protein>
<dbReference type="EMBL" id="CP000713">
    <property type="protein sequence ID" value="ABQ94249.1"/>
    <property type="molecule type" value="Genomic_DNA"/>
</dbReference>
<sequence>MTEPKQVPGNLADLVINPEYAEVDETYTVKELQAELKGLGVAYRSSDSKDALVWRFLDAQQGDLEPVEAEEEVQVEAETEAEEFEQITVYNDGAYNLYEPHSRTLFYARKEAVIELKPRVTKERVLRNIEQINATRGKVLVIR</sequence>
<dbReference type="AlphaFoldDB" id="A5WF08"/>
<dbReference type="STRING" id="349106.PsycPRwf_1304"/>
<name>A5WF08_PSYWF</name>
<evidence type="ECO:0000313" key="1">
    <source>
        <dbReference type="EMBL" id="ABQ94249.1"/>
    </source>
</evidence>
<evidence type="ECO:0008006" key="2">
    <source>
        <dbReference type="Google" id="ProtNLM"/>
    </source>
</evidence>
<dbReference type="HOGENOM" id="CLU_1804610_0_0_6"/>
<accession>A5WF08</accession>